<dbReference type="EMBL" id="BOPF01000010">
    <property type="protein sequence ID" value="GIJ46398.1"/>
    <property type="molecule type" value="Genomic_DNA"/>
</dbReference>
<accession>A0A8J3YLN5</accession>
<dbReference type="AlphaFoldDB" id="A0A8J3YLN5"/>
<protein>
    <submittedName>
        <fullName evidence="1">Uncharacterized protein</fullName>
    </submittedName>
</protein>
<comment type="caution">
    <text evidence="1">The sequence shown here is derived from an EMBL/GenBank/DDBJ whole genome shotgun (WGS) entry which is preliminary data.</text>
</comment>
<name>A0A8J3YLN5_9ACTN</name>
<proteinExistence type="predicted"/>
<dbReference type="Proteomes" id="UP000619260">
    <property type="component" value="Unassembled WGS sequence"/>
</dbReference>
<evidence type="ECO:0000313" key="2">
    <source>
        <dbReference type="Proteomes" id="UP000619260"/>
    </source>
</evidence>
<dbReference type="RefSeq" id="WP_275415578.1">
    <property type="nucleotide sequence ID" value="NZ_BOPF01000010.1"/>
</dbReference>
<sequence length="43" mass="5160">MLRYPTARRQDLTDLGRLILRGVDRWTVEVLNPPRHSRRDSRS</sequence>
<evidence type="ECO:0000313" key="1">
    <source>
        <dbReference type="EMBL" id="GIJ46398.1"/>
    </source>
</evidence>
<keyword evidence="2" id="KW-1185">Reference proteome</keyword>
<organism evidence="1 2">
    <name type="scientific">Virgisporangium aliadipatigenens</name>
    <dbReference type="NCBI Taxonomy" id="741659"/>
    <lineage>
        <taxon>Bacteria</taxon>
        <taxon>Bacillati</taxon>
        <taxon>Actinomycetota</taxon>
        <taxon>Actinomycetes</taxon>
        <taxon>Micromonosporales</taxon>
        <taxon>Micromonosporaceae</taxon>
        <taxon>Virgisporangium</taxon>
    </lineage>
</organism>
<reference evidence="1" key="1">
    <citation type="submission" date="2021-01" db="EMBL/GenBank/DDBJ databases">
        <title>Whole genome shotgun sequence of Virgisporangium aliadipatigenens NBRC 105644.</title>
        <authorList>
            <person name="Komaki H."/>
            <person name="Tamura T."/>
        </authorList>
    </citation>
    <scope>NUCLEOTIDE SEQUENCE</scope>
    <source>
        <strain evidence="1">NBRC 105644</strain>
    </source>
</reference>
<gene>
    <name evidence="1" type="ORF">Val02_32840</name>
</gene>